<dbReference type="PATRIC" id="fig|451644.5.peg.1559"/>
<keyword evidence="1" id="KW-0732">Signal</keyword>
<dbReference type="Proteomes" id="UP000037594">
    <property type="component" value="Unassembled WGS sequence"/>
</dbReference>
<name>A0A0J8X1I0_9MYCO</name>
<feature type="chain" id="PRO_5005311547" evidence="1">
    <location>
        <begin position="31"/>
        <end position="192"/>
    </location>
</feature>
<feature type="signal peptide" evidence="1">
    <location>
        <begin position="1"/>
        <end position="30"/>
    </location>
</feature>
<evidence type="ECO:0000256" key="1">
    <source>
        <dbReference type="SAM" id="SignalP"/>
    </source>
</evidence>
<dbReference type="AlphaFoldDB" id="A0A0J8X1I0"/>
<proteinExistence type="predicted"/>
<evidence type="ECO:0000313" key="3">
    <source>
        <dbReference type="Proteomes" id="UP000037594"/>
    </source>
</evidence>
<reference evidence="2 3" key="1">
    <citation type="submission" date="2015-06" db="EMBL/GenBank/DDBJ databases">
        <title>Genome sequence of Mycobacterium conceptionense strain MLE.</title>
        <authorList>
            <person name="Greninger A.L."/>
            <person name="Cunningham G."/>
            <person name="Chiu C.Y."/>
            <person name="Miller S."/>
        </authorList>
    </citation>
    <scope>NUCLEOTIDE SEQUENCE [LARGE SCALE GENOMIC DNA]</scope>
    <source>
        <strain evidence="2 3">MLE</strain>
    </source>
</reference>
<evidence type="ECO:0000313" key="2">
    <source>
        <dbReference type="EMBL" id="KMV19284.1"/>
    </source>
</evidence>
<organism evidence="2 3">
    <name type="scientific">Mycolicibacterium conceptionense</name>
    <dbReference type="NCBI Taxonomy" id="451644"/>
    <lineage>
        <taxon>Bacteria</taxon>
        <taxon>Bacillati</taxon>
        <taxon>Actinomycetota</taxon>
        <taxon>Actinomycetes</taxon>
        <taxon>Mycobacteriales</taxon>
        <taxon>Mycobacteriaceae</taxon>
        <taxon>Mycolicibacterium</taxon>
    </lineage>
</organism>
<dbReference type="EMBL" id="LFOD01000004">
    <property type="protein sequence ID" value="KMV19284.1"/>
    <property type="molecule type" value="Genomic_DNA"/>
</dbReference>
<protein>
    <submittedName>
        <fullName evidence="2">Uncharacterized protein</fullName>
    </submittedName>
</protein>
<accession>A0A0J8X1I0</accession>
<gene>
    <name evidence="2" type="ORF">ACT17_07590</name>
</gene>
<comment type="caution">
    <text evidence="2">The sequence shown here is derived from an EMBL/GenBank/DDBJ whole genome shotgun (WGS) entry which is preliminary data.</text>
</comment>
<sequence>MFMTLVVRRFVVSAAIAVGAAGLGAGAATAAPGISYDPGPGDPIGIGDNSATGARAEASAGNRALAISVFRPATATAVGQNRTGNKVFALDGTAGFQKDYIDPYTGDHDNTVVAINGTATVHGEWTNVLAVGSKVSNRPIVTYPDGSHAFAYSGPAATFPVIVPSSVVVICGQRITGSDDVFETTGGIACRE</sequence>